<name>A0A6J5MSI2_9CAUD</name>
<reference evidence="1" key="1">
    <citation type="submission" date="2020-04" db="EMBL/GenBank/DDBJ databases">
        <authorList>
            <person name="Chiriac C."/>
            <person name="Salcher M."/>
            <person name="Ghai R."/>
            <person name="Kavagutti S V."/>
        </authorList>
    </citation>
    <scope>NUCLEOTIDE SEQUENCE</scope>
</reference>
<dbReference type="EMBL" id="LR796508">
    <property type="protein sequence ID" value="CAB4148941.1"/>
    <property type="molecule type" value="Genomic_DNA"/>
</dbReference>
<proteinExistence type="predicted"/>
<accession>A0A6J5MSI2</accession>
<sequence>MSNNKQSSVDFYAEQSLNLFNLFQKGQISMNEFRTKMYEVEIQSTKMHKEEIIISHINGQAEYDQLAYRDIVKHVAEQYYNATFGGNDEQE</sequence>
<gene>
    <name evidence="1" type="ORF">UFOVP528_33</name>
</gene>
<protein>
    <submittedName>
        <fullName evidence="1">Uncharacterized protein</fullName>
    </submittedName>
</protein>
<organism evidence="1">
    <name type="scientific">uncultured Caudovirales phage</name>
    <dbReference type="NCBI Taxonomy" id="2100421"/>
    <lineage>
        <taxon>Viruses</taxon>
        <taxon>Duplodnaviria</taxon>
        <taxon>Heunggongvirae</taxon>
        <taxon>Uroviricota</taxon>
        <taxon>Caudoviricetes</taxon>
        <taxon>Peduoviridae</taxon>
        <taxon>Maltschvirus</taxon>
        <taxon>Maltschvirus maltsch</taxon>
    </lineage>
</organism>
<evidence type="ECO:0000313" key="1">
    <source>
        <dbReference type="EMBL" id="CAB4148941.1"/>
    </source>
</evidence>